<reference evidence="4" key="1">
    <citation type="submission" date="2016-10" db="EMBL/GenBank/DDBJ databases">
        <authorList>
            <person name="Varghese N."/>
            <person name="Submissions S."/>
        </authorList>
    </citation>
    <scope>NUCLEOTIDE SEQUENCE [LARGE SCALE GENOMIC DNA]</scope>
    <source>
        <strain evidence="4">NLAE-zl-C202</strain>
    </source>
</reference>
<protein>
    <submittedName>
        <fullName evidence="2">Uncharacterized protein</fullName>
    </submittedName>
</protein>
<accession>A0A174DHI5</accession>
<evidence type="ECO:0000313" key="3">
    <source>
        <dbReference type="Proteomes" id="UP000183040"/>
    </source>
</evidence>
<dbReference type="Proteomes" id="UP000183040">
    <property type="component" value="Unassembled WGS sequence"/>
</dbReference>
<evidence type="ECO:0000313" key="2">
    <source>
        <dbReference type="EMBL" id="SFN89742.1"/>
    </source>
</evidence>
<gene>
    <name evidence="1" type="ORF">SAMN04487924_12215</name>
    <name evidence="2" type="ORF">SAMN05216250_15116</name>
</gene>
<proteinExistence type="predicted"/>
<dbReference type="AlphaFoldDB" id="A0A174DHI5"/>
<dbReference type="Proteomes" id="UP000183766">
    <property type="component" value="Unassembled WGS sequence"/>
</dbReference>
<evidence type="ECO:0000313" key="1">
    <source>
        <dbReference type="EMBL" id="SEA99810.1"/>
    </source>
</evidence>
<organism evidence="2 4">
    <name type="scientific">Bacteroides xylanisolvens</name>
    <dbReference type="NCBI Taxonomy" id="371601"/>
    <lineage>
        <taxon>Bacteria</taxon>
        <taxon>Pseudomonadati</taxon>
        <taxon>Bacteroidota</taxon>
        <taxon>Bacteroidia</taxon>
        <taxon>Bacteroidales</taxon>
        <taxon>Bacteroidaceae</taxon>
        <taxon>Bacteroides</taxon>
    </lineage>
</organism>
<dbReference type="EMBL" id="FNRP01000022">
    <property type="protein sequence ID" value="SEA99810.1"/>
    <property type="molecule type" value="Genomic_DNA"/>
</dbReference>
<sequence>MMNLSKFGNRFVRQLLTKQATYQQKLQSFSFFVGALRIYHLFRCQ</sequence>
<dbReference type="EMBL" id="FOUM01000051">
    <property type="protein sequence ID" value="SFN89742.1"/>
    <property type="molecule type" value="Genomic_DNA"/>
</dbReference>
<name>A0A174DHI5_9BACE</name>
<reference evidence="2 3" key="2">
    <citation type="submission" date="2016-10" db="EMBL/GenBank/DDBJ databases">
        <authorList>
            <person name="de Groot N.N."/>
        </authorList>
    </citation>
    <scope>NUCLEOTIDE SEQUENCE [LARGE SCALE GENOMIC DNA]</scope>
    <source>
        <strain evidence="2">NLAE-zl-C202</strain>
        <strain evidence="1 3">NLAE-zl-G339</strain>
    </source>
</reference>
<evidence type="ECO:0000313" key="4">
    <source>
        <dbReference type="Proteomes" id="UP000183766"/>
    </source>
</evidence>